<sequence length="190" mass="19569">MVHAPPVGPVQALIVVDVQRGLVAGPEAVPDAGGLVRRISAAAARARRAGALVVHLQNDGPPGAVDEPGGPGWELFLPEPGDAIVRKTEDDGFRGTPLGELLFTRGVWRLMITGVLSEMCVSATARGALDRGIGVVLPHDTHGTHPLGEISSEAVARVAEHALGDQVELVAAAEEVAFTGVRADGSPIRA</sequence>
<protein>
    <submittedName>
        <fullName evidence="3">Isochorismatase family protein</fullName>
    </submittedName>
</protein>
<evidence type="ECO:0000313" key="4">
    <source>
        <dbReference type="EMBL" id="RKN24380.1"/>
    </source>
</evidence>
<dbReference type="AlphaFoldDB" id="A0A3A9WBE3"/>
<feature type="domain" description="Isochorismatase-like" evidence="2">
    <location>
        <begin position="12"/>
        <end position="158"/>
    </location>
</feature>
<evidence type="ECO:0000313" key="6">
    <source>
        <dbReference type="Proteomes" id="UP000275024"/>
    </source>
</evidence>
<dbReference type="Proteomes" id="UP000268652">
    <property type="component" value="Unassembled WGS sequence"/>
</dbReference>
<proteinExistence type="predicted"/>
<name>A0A3A9WBE3_9ACTN</name>
<dbReference type="InterPro" id="IPR000868">
    <property type="entry name" value="Isochorismatase-like_dom"/>
</dbReference>
<dbReference type="RefSeq" id="WP_120696721.1">
    <property type="nucleotide sequence ID" value="NZ_RBDX01000006.1"/>
</dbReference>
<dbReference type="Proteomes" id="UP000275024">
    <property type="component" value="Unassembled WGS sequence"/>
</dbReference>
<evidence type="ECO:0000313" key="3">
    <source>
        <dbReference type="EMBL" id="RKN10039.1"/>
    </source>
</evidence>
<gene>
    <name evidence="4" type="ORF">D7318_10825</name>
    <name evidence="3" type="ORF">D7319_09645</name>
</gene>
<accession>A0A3A9WBE3</accession>
<keyword evidence="5" id="KW-1185">Reference proteome</keyword>
<organism evidence="3 6">
    <name type="scientific">Streptomyces radicis</name>
    <dbReference type="NCBI Taxonomy" id="1750517"/>
    <lineage>
        <taxon>Bacteria</taxon>
        <taxon>Bacillati</taxon>
        <taxon>Actinomycetota</taxon>
        <taxon>Actinomycetes</taxon>
        <taxon>Kitasatosporales</taxon>
        <taxon>Streptomycetaceae</taxon>
        <taxon>Streptomyces</taxon>
    </lineage>
</organism>
<dbReference type="PANTHER" id="PTHR43540:SF1">
    <property type="entry name" value="ISOCHORISMATASE HYDROLASE"/>
    <property type="match status" value="1"/>
</dbReference>
<dbReference type="Pfam" id="PF00857">
    <property type="entry name" value="Isochorismatase"/>
    <property type="match status" value="1"/>
</dbReference>
<comment type="caution">
    <text evidence="3">The sequence shown here is derived from an EMBL/GenBank/DDBJ whole genome shotgun (WGS) entry which is preliminary data.</text>
</comment>
<dbReference type="PANTHER" id="PTHR43540">
    <property type="entry name" value="PEROXYUREIDOACRYLATE/UREIDOACRYLATE AMIDOHYDROLASE-RELATED"/>
    <property type="match status" value="1"/>
</dbReference>
<dbReference type="EMBL" id="RBDX01000006">
    <property type="protein sequence ID" value="RKN10039.1"/>
    <property type="molecule type" value="Genomic_DNA"/>
</dbReference>
<reference evidence="5 6" key="1">
    <citation type="submission" date="2018-09" db="EMBL/GenBank/DDBJ databases">
        <title>Streptomyces sp. nov. DS1-2, an endophytic actinomycete isolated from roots of Dendrobium scabrilingue.</title>
        <authorList>
            <person name="Kuncharoen N."/>
            <person name="Kudo T."/>
            <person name="Ohkuma M."/>
            <person name="Yuki M."/>
            <person name="Tanasupawat S."/>
        </authorList>
    </citation>
    <scope>NUCLEOTIDE SEQUENCE [LARGE SCALE GENOMIC DNA]</scope>
    <source>
        <strain evidence="3 6">AZ1-7</strain>
        <strain evidence="4 5">DS1-2</strain>
    </source>
</reference>
<keyword evidence="1" id="KW-0378">Hydrolase</keyword>
<evidence type="ECO:0000259" key="2">
    <source>
        <dbReference type="Pfam" id="PF00857"/>
    </source>
</evidence>
<evidence type="ECO:0000313" key="5">
    <source>
        <dbReference type="Proteomes" id="UP000268652"/>
    </source>
</evidence>
<dbReference type="InterPro" id="IPR050272">
    <property type="entry name" value="Isochorismatase-like_hydrls"/>
</dbReference>
<dbReference type="SUPFAM" id="SSF52499">
    <property type="entry name" value="Isochorismatase-like hydrolases"/>
    <property type="match status" value="1"/>
</dbReference>
<dbReference type="EMBL" id="RBDY01000006">
    <property type="protein sequence ID" value="RKN24380.1"/>
    <property type="molecule type" value="Genomic_DNA"/>
</dbReference>
<dbReference type="Gene3D" id="3.40.50.850">
    <property type="entry name" value="Isochorismatase-like"/>
    <property type="match status" value="1"/>
</dbReference>
<dbReference type="InterPro" id="IPR036380">
    <property type="entry name" value="Isochorismatase-like_sf"/>
</dbReference>
<dbReference type="GO" id="GO:0016787">
    <property type="term" value="F:hydrolase activity"/>
    <property type="evidence" value="ECO:0007669"/>
    <property type="project" value="UniProtKB-KW"/>
</dbReference>
<dbReference type="OrthoDB" id="3429567at2"/>
<evidence type="ECO:0000256" key="1">
    <source>
        <dbReference type="ARBA" id="ARBA00022801"/>
    </source>
</evidence>